<dbReference type="EMBL" id="REGN01001161">
    <property type="protein sequence ID" value="RNA36587.1"/>
    <property type="molecule type" value="Genomic_DNA"/>
</dbReference>
<name>A0A3M7SLV3_BRAPC</name>
<protein>
    <submittedName>
        <fullName evidence="1">Uncharacterized protein</fullName>
    </submittedName>
</protein>
<dbReference type="AlphaFoldDB" id="A0A3M7SLV3"/>
<comment type="caution">
    <text evidence="1">The sequence shown here is derived from an EMBL/GenBank/DDBJ whole genome shotgun (WGS) entry which is preliminary data.</text>
</comment>
<dbReference type="Proteomes" id="UP000276133">
    <property type="component" value="Unassembled WGS sequence"/>
</dbReference>
<sequence length="67" mass="8278">MTALLRRFAFRGNVFFVSPNSENLDIEKKKITEEFFNFFCEDKEFILSFFINRIKLMRQTFYDQYEI</sequence>
<reference evidence="1 2" key="1">
    <citation type="journal article" date="2018" name="Sci. Rep.">
        <title>Genomic signatures of local adaptation to the degree of environmental predictability in rotifers.</title>
        <authorList>
            <person name="Franch-Gras L."/>
            <person name="Hahn C."/>
            <person name="Garcia-Roger E.M."/>
            <person name="Carmona M.J."/>
            <person name="Serra M."/>
            <person name="Gomez A."/>
        </authorList>
    </citation>
    <scope>NUCLEOTIDE SEQUENCE [LARGE SCALE GENOMIC DNA]</scope>
    <source>
        <strain evidence="1">HYR1</strain>
    </source>
</reference>
<keyword evidence="2" id="KW-1185">Reference proteome</keyword>
<accession>A0A3M7SLV3</accession>
<proteinExistence type="predicted"/>
<organism evidence="1 2">
    <name type="scientific">Brachionus plicatilis</name>
    <name type="common">Marine rotifer</name>
    <name type="synonym">Brachionus muelleri</name>
    <dbReference type="NCBI Taxonomy" id="10195"/>
    <lineage>
        <taxon>Eukaryota</taxon>
        <taxon>Metazoa</taxon>
        <taxon>Spiralia</taxon>
        <taxon>Gnathifera</taxon>
        <taxon>Rotifera</taxon>
        <taxon>Eurotatoria</taxon>
        <taxon>Monogononta</taxon>
        <taxon>Pseudotrocha</taxon>
        <taxon>Ploima</taxon>
        <taxon>Brachionidae</taxon>
        <taxon>Brachionus</taxon>
    </lineage>
</organism>
<gene>
    <name evidence="1" type="ORF">BpHYR1_036314</name>
</gene>
<evidence type="ECO:0000313" key="2">
    <source>
        <dbReference type="Proteomes" id="UP000276133"/>
    </source>
</evidence>
<evidence type="ECO:0000313" key="1">
    <source>
        <dbReference type="EMBL" id="RNA36587.1"/>
    </source>
</evidence>